<proteinExistence type="predicted"/>
<evidence type="ECO:0000313" key="1">
    <source>
        <dbReference type="EMBL" id="RAJ80023.1"/>
    </source>
</evidence>
<accession>A0A327VXG7</accession>
<name>A0A327VXG7_9BACT</name>
<dbReference type="AlphaFoldDB" id="A0A327VXG7"/>
<sequence length="93" mass="10648">MNAYVTYELVANQTDLVENFKSKMMSDYSYFDKWFSGPNNNQFTLPNGGLWKPNISLEQAYQDCVRCGRQLNIEFKSLIIVPATPWVGASSVR</sequence>
<evidence type="ECO:0000313" key="2">
    <source>
        <dbReference type="Proteomes" id="UP000249819"/>
    </source>
</evidence>
<protein>
    <submittedName>
        <fullName evidence="1">Uncharacterized protein</fullName>
    </submittedName>
</protein>
<keyword evidence="2" id="KW-1185">Reference proteome</keyword>
<gene>
    <name evidence="1" type="ORF">CLV59_105130</name>
</gene>
<organism evidence="1 2">
    <name type="scientific">Chitinophaga dinghuensis</name>
    <dbReference type="NCBI Taxonomy" id="1539050"/>
    <lineage>
        <taxon>Bacteria</taxon>
        <taxon>Pseudomonadati</taxon>
        <taxon>Bacteroidota</taxon>
        <taxon>Chitinophagia</taxon>
        <taxon>Chitinophagales</taxon>
        <taxon>Chitinophagaceae</taxon>
        <taxon>Chitinophaga</taxon>
    </lineage>
</organism>
<comment type="caution">
    <text evidence="1">The sequence shown here is derived from an EMBL/GenBank/DDBJ whole genome shotgun (WGS) entry which is preliminary data.</text>
</comment>
<reference evidence="1 2" key="1">
    <citation type="submission" date="2018-06" db="EMBL/GenBank/DDBJ databases">
        <title>Genomic Encyclopedia of Archaeal and Bacterial Type Strains, Phase II (KMG-II): from individual species to whole genera.</title>
        <authorList>
            <person name="Goeker M."/>
        </authorList>
    </citation>
    <scope>NUCLEOTIDE SEQUENCE [LARGE SCALE GENOMIC DNA]</scope>
    <source>
        <strain evidence="1 2">DSM 29821</strain>
    </source>
</reference>
<dbReference type="Proteomes" id="UP000249819">
    <property type="component" value="Unassembled WGS sequence"/>
</dbReference>
<dbReference type="EMBL" id="QLMA01000005">
    <property type="protein sequence ID" value="RAJ80023.1"/>
    <property type="molecule type" value="Genomic_DNA"/>
</dbReference>